<sequence length="664" mass="71766">MAASRRGQPPLSVRLPKPSPQASLPDLPPISALFLIDFDVKAGYTIIWKRAVPGLELEGVVEYKSLPSGLHTVTDDLIYFVHEGGHAGLSAFLNTRTEDEGTRNARMIAVGILVPLSYGRLGRAWRHADALKEMATLLTPDRKQTDVLEKYWKEHGTLDATAPQPARETPLVSPTVSFKLNRPGQGHTRNRSASDGTALIPPGHRLSPYHPAWSLTKLLETFGPLIFPIHRAALLRKRILISTHAPVHEACNFVYDISILSNIPLSVTDILDPDAPIQRLRPLFTVGVHDIPSLAEHPVPKDDDTAVVEDSGCGWIACTTDSILAVKGELWDMLITMPPPYAANAKEKSWPTVESPKGVPVRATQRDLRRFKHLQSSLARLTRPSPSPSRTASGSAPTPGAQPTSSSSTNTTSPQHATSDIRLSRSRTTLQPHSPLEDTADYESDKIVEPSTWAALAYSGFMWWASAGEQRRGEEADEAGQDAALFADIGLPLAPSMSGTTPGLPTSTSLGSLGQVDTNDDDDDRDQRARVELAIIAYFHRLTTQMLCVLADIVDSSDEDDILGVDVAGAAGGGGAPHGERGQHDGGDRDRLLGPGVHAAADEDADDEGLGAWIRVDSDALANMGLDVWSQSDAEFVRDLTPRYFARRAYVEGKGVEVCGVRVC</sequence>
<dbReference type="InterPro" id="IPR028115">
    <property type="entry name" value="DUF4484"/>
</dbReference>
<dbReference type="PANTHER" id="PTHR28153:SF1">
    <property type="entry name" value="DUF4484 DOMAIN-CONTAINING PROTEIN"/>
    <property type="match status" value="1"/>
</dbReference>
<protein>
    <submittedName>
        <fullName evidence="3">Protein LCHN</fullName>
    </submittedName>
</protein>
<feature type="compositionally biased region" description="Low complexity" evidence="1">
    <location>
        <begin position="498"/>
        <end position="514"/>
    </location>
</feature>
<feature type="compositionally biased region" description="Basic and acidic residues" evidence="1">
    <location>
        <begin position="578"/>
        <end position="588"/>
    </location>
</feature>
<feature type="region of interest" description="Disordered" evidence="1">
    <location>
        <begin position="566"/>
        <end position="588"/>
    </location>
</feature>
<feature type="region of interest" description="Disordered" evidence="1">
    <location>
        <begin position="1"/>
        <end position="22"/>
    </location>
</feature>
<evidence type="ECO:0000313" key="3">
    <source>
        <dbReference type="EMBL" id="KAJ9149674.1"/>
    </source>
</evidence>
<feature type="region of interest" description="Disordered" evidence="1">
    <location>
        <begin position="179"/>
        <end position="198"/>
    </location>
</feature>
<reference evidence="3" key="1">
    <citation type="submission" date="2022-07" db="EMBL/GenBank/DDBJ databases">
        <title>Fungi with potential for degradation of polypropylene.</title>
        <authorList>
            <person name="Gostincar C."/>
        </authorList>
    </citation>
    <scope>NUCLEOTIDE SEQUENCE</scope>
    <source>
        <strain evidence="3">EXF-13287</strain>
    </source>
</reference>
<accession>A0AA38VG75</accession>
<feature type="region of interest" description="Disordered" evidence="1">
    <location>
        <begin position="344"/>
        <end position="443"/>
    </location>
</feature>
<name>A0AA38VG75_9PEZI</name>
<comment type="caution">
    <text evidence="3">The sequence shown here is derived from an EMBL/GenBank/DDBJ whole genome shotgun (WGS) entry which is preliminary data.</text>
</comment>
<keyword evidence="4" id="KW-1185">Reference proteome</keyword>
<gene>
    <name evidence="3" type="ORF">NKR19_g5540</name>
</gene>
<dbReference type="GO" id="GO:0005811">
    <property type="term" value="C:lipid droplet"/>
    <property type="evidence" value="ECO:0007669"/>
    <property type="project" value="TreeGrafter"/>
</dbReference>
<evidence type="ECO:0000313" key="4">
    <source>
        <dbReference type="Proteomes" id="UP001174691"/>
    </source>
</evidence>
<feature type="domain" description="DUF4484" evidence="2">
    <location>
        <begin position="448"/>
        <end position="664"/>
    </location>
</feature>
<feature type="region of interest" description="Disordered" evidence="1">
    <location>
        <begin position="496"/>
        <end position="524"/>
    </location>
</feature>
<evidence type="ECO:0000256" key="1">
    <source>
        <dbReference type="SAM" id="MobiDB-lite"/>
    </source>
</evidence>
<organism evidence="3 4">
    <name type="scientific">Coniochaeta hoffmannii</name>
    <dbReference type="NCBI Taxonomy" id="91930"/>
    <lineage>
        <taxon>Eukaryota</taxon>
        <taxon>Fungi</taxon>
        <taxon>Dikarya</taxon>
        <taxon>Ascomycota</taxon>
        <taxon>Pezizomycotina</taxon>
        <taxon>Sordariomycetes</taxon>
        <taxon>Sordariomycetidae</taxon>
        <taxon>Coniochaetales</taxon>
        <taxon>Coniochaetaceae</taxon>
        <taxon>Coniochaeta</taxon>
    </lineage>
</organism>
<dbReference type="Proteomes" id="UP001174691">
    <property type="component" value="Unassembled WGS sequence"/>
</dbReference>
<dbReference type="AlphaFoldDB" id="A0AA38VG75"/>
<dbReference type="InterPro" id="IPR018626">
    <property type="entry name" value="LCHN/Anr2"/>
</dbReference>
<proteinExistence type="predicted"/>
<dbReference type="InterPro" id="IPR053056">
    <property type="entry name" value="Lipid_Metab_Assoc_Protein"/>
</dbReference>
<evidence type="ECO:0000259" key="2">
    <source>
        <dbReference type="Pfam" id="PF14831"/>
    </source>
</evidence>
<dbReference type="Pfam" id="PF09804">
    <property type="entry name" value="DENND11"/>
    <property type="match status" value="1"/>
</dbReference>
<dbReference type="EMBL" id="JANBVN010000077">
    <property type="protein sequence ID" value="KAJ9149674.1"/>
    <property type="molecule type" value="Genomic_DNA"/>
</dbReference>
<dbReference type="Pfam" id="PF14831">
    <property type="entry name" value="DUF4484"/>
    <property type="match status" value="1"/>
</dbReference>
<feature type="compositionally biased region" description="Low complexity" evidence="1">
    <location>
        <begin position="376"/>
        <end position="413"/>
    </location>
</feature>
<dbReference type="PANTHER" id="PTHR28153">
    <property type="entry name" value="PROTEIN, PUTATIVE-RELATED"/>
    <property type="match status" value="1"/>
</dbReference>